<reference evidence="1 2" key="1">
    <citation type="submission" date="2016-10" db="EMBL/GenBank/DDBJ databases">
        <authorList>
            <person name="de Groot N.N."/>
        </authorList>
    </citation>
    <scope>NUCLEOTIDE SEQUENCE [LARGE SCALE GENOMIC DNA]</scope>
    <source>
        <strain evidence="1 2">DSM 18978</strain>
    </source>
</reference>
<dbReference type="Proteomes" id="UP000198636">
    <property type="component" value="Unassembled WGS sequence"/>
</dbReference>
<dbReference type="OrthoDB" id="1954860at2"/>
<sequence length="111" mass="13049">MSLYEDKLDKLTAKMEEISYSSVPPKYTELIEKFQAQNTYNSITMNIMITNLDNENDHEILSTALNEIKGVKRIGDFQRQKLAVTFNQNETSLEHIVYKISKMGYRYINRF</sequence>
<evidence type="ECO:0000313" key="1">
    <source>
        <dbReference type="EMBL" id="SCY57914.1"/>
    </source>
</evidence>
<dbReference type="AlphaFoldDB" id="A0A1G5H2F2"/>
<accession>A0A1G5H2F2</accession>
<organism evidence="1 2">
    <name type="scientific">Alkaliphilus peptidifermentans DSM 18978</name>
    <dbReference type="NCBI Taxonomy" id="1120976"/>
    <lineage>
        <taxon>Bacteria</taxon>
        <taxon>Bacillati</taxon>
        <taxon>Bacillota</taxon>
        <taxon>Clostridia</taxon>
        <taxon>Peptostreptococcales</taxon>
        <taxon>Natronincolaceae</taxon>
        <taxon>Alkaliphilus</taxon>
    </lineage>
</organism>
<proteinExistence type="predicted"/>
<evidence type="ECO:0008006" key="3">
    <source>
        <dbReference type="Google" id="ProtNLM"/>
    </source>
</evidence>
<dbReference type="Gene3D" id="3.30.70.100">
    <property type="match status" value="1"/>
</dbReference>
<gene>
    <name evidence="1" type="ORF">SAMN03080606_01884</name>
</gene>
<protein>
    <recommendedName>
        <fullName evidence="3">HMA domain-containing protein</fullName>
    </recommendedName>
</protein>
<dbReference type="RefSeq" id="WP_091542705.1">
    <property type="nucleotide sequence ID" value="NZ_FMUS01000010.1"/>
</dbReference>
<dbReference type="SUPFAM" id="SSF55008">
    <property type="entry name" value="HMA, heavy metal-associated domain"/>
    <property type="match status" value="1"/>
</dbReference>
<name>A0A1G5H2F2_9FIRM</name>
<dbReference type="InterPro" id="IPR036163">
    <property type="entry name" value="HMA_dom_sf"/>
</dbReference>
<dbReference type="EMBL" id="FMUS01000010">
    <property type="protein sequence ID" value="SCY57914.1"/>
    <property type="molecule type" value="Genomic_DNA"/>
</dbReference>
<dbReference type="STRING" id="1120976.SAMN03080606_01884"/>
<dbReference type="GO" id="GO:0046872">
    <property type="term" value="F:metal ion binding"/>
    <property type="evidence" value="ECO:0007669"/>
    <property type="project" value="InterPro"/>
</dbReference>
<keyword evidence="2" id="KW-1185">Reference proteome</keyword>
<evidence type="ECO:0000313" key="2">
    <source>
        <dbReference type="Proteomes" id="UP000198636"/>
    </source>
</evidence>